<accession>A0ABQ8LDQ1</accession>
<organism evidence="2 3">
    <name type="scientific">Labeo rohita</name>
    <name type="common">Indian major carp</name>
    <name type="synonym">Cyprinus rohita</name>
    <dbReference type="NCBI Taxonomy" id="84645"/>
    <lineage>
        <taxon>Eukaryota</taxon>
        <taxon>Metazoa</taxon>
        <taxon>Chordata</taxon>
        <taxon>Craniata</taxon>
        <taxon>Vertebrata</taxon>
        <taxon>Euteleostomi</taxon>
        <taxon>Actinopterygii</taxon>
        <taxon>Neopterygii</taxon>
        <taxon>Teleostei</taxon>
        <taxon>Ostariophysi</taxon>
        <taxon>Cypriniformes</taxon>
        <taxon>Cyprinidae</taxon>
        <taxon>Labeoninae</taxon>
        <taxon>Labeonini</taxon>
        <taxon>Labeo</taxon>
    </lineage>
</organism>
<reference evidence="2 3" key="1">
    <citation type="submission" date="2022-01" db="EMBL/GenBank/DDBJ databases">
        <title>A high-quality chromosome-level genome assembly of rohu carp, Labeo rohita.</title>
        <authorList>
            <person name="Arick M.A. II"/>
            <person name="Hsu C.-Y."/>
            <person name="Magbanua Z."/>
            <person name="Pechanova O."/>
            <person name="Grover C."/>
            <person name="Miller E."/>
            <person name="Thrash A."/>
            <person name="Ezzel L."/>
            <person name="Alam S."/>
            <person name="Benzie J."/>
            <person name="Hamilton M."/>
            <person name="Karsi A."/>
            <person name="Lawrence M.L."/>
            <person name="Peterson D.G."/>
        </authorList>
    </citation>
    <scope>NUCLEOTIDE SEQUENCE [LARGE SCALE GENOMIC DNA]</scope>
    <source>
        <strain evidence="3">BAU-BD-2019</strain>
        <tissue evidence="2">Blood</tissue>
    </source>
</reference>
<dbReference type="SUPFAM" id="SSF50156">
    <property type="entry name" value="PDZ domain-like"/>
    <property type="match status" value="1"/>
</dbReference>
<sequence>MPGQTDRREGSSFDTTLWDLMTVLMHQAFFNGYNSRHIALFVAKMINSAQPTPVRMKHHSARAAVAMMRMIGCNNGRYARNFLHSDCVINEKTVVLQKKDNEGFGFVLRGAKADTPIEEFTPTPAFPALQYLESVDEGGVAWKAGLRTGDFLIEVRIRLGFRKLYDLFWKGAEADAC</sequence>
<dbReference type="PANTHER" id="PTHR24135">
    <property type="entry name" value="SH3 AND MULTIPLE ANKYRIN REPEAT DOMAINS PROTEIN"/>
    <property type="match status" value="1"/>
</dbReference>
<evidence type="ECO:0000259" key="1">
    <source>
        <dbReference type="PROSITE" id="PS50106"/>
    </source>
</evidence>
<dbReference type="Proteomes" id="UP000830375">
    <property type="component" value="Unassembled WGS sequence"/>
</dbReference>
<dbReference type="InterPro" id="IPR051569">
    <property type="entry name" value="SHANK"/>
</dbReference>
<dbReference type="EMBL" id="JACTAM010000025">
    <property type="protein sequence ID" value="KAI2648449.1"/>
    <property type="molecule type" value="Genomic_DNA"/>
</dbReference>
<dbReference type="CDD" id="cd06746">
    <property type="entry name" value="PDZ_SHANK1_3-like"/>
    <property type="match status" value="1"/>
</dbReference>
<dbReference type="InterPro" id="IPR001478">
    <property type="entry name" value="PDZ"/>
</dbReference>
<protein>
    <submittedName>
        <fullName evidence="2">SH3 and multiple ankyrin repeat domains protein 2</fullName>
    </submittedName>
</protein>
<dbReference type="PROSITE" id="PS50106">
    <property type="entry name" value="PDZ"/>
    <property type="match status" value="1"/>
</dbReference>
<proteinExistence type="predicted"/>
<dbReference type="Gene3D" id="2.30.42.10">
    <property type="match status" value="1"/>
</dbReference>
<keyword evidence="3" id="KW-1185">Reference proteome</keyword>
<name>A0ABQ8LDQ1_LABRO</name>
<comment type="caution">
    <text evidence="2">The sequence shown here is derived from an EMBL/GenBank/DDBJ whole genome shotgun (WGS) entry which is preliminary data.</text>
</comment>
<feature type="domain" description="PDZ" evidence="1">
    <location>
        <begin position="93"/>
        <end position="155"/>
    </location>
</feature>
<gene>
    <name evidence="2" type="ORF">H4Q32_018556</name>
</gene>
<dbReference type="PANTHER" id="PTHR24135:SF17">
    <property type="entry name" value="SH3 AND MULTIPLE ANKYRIN REPEAT DOMAINS PROTEIN 2"/>
    <property type="match status" value="1"/>
</dbReference>
<evidence type="ECO:0000313" key="2">
    <source>
        <dbReference type="EMBL" id="KAI2648449.1"/>
    </source>
</evidence>
<evidence type="ECO:0000313" key="3">
    <source>
        <dbReference type="Proteomes" id="UP000830375"/>
    </source>
</evidence>
<dbReference type="InterPro" id="IPR036034">
    <property type="entry name" value="PDZ_sf"/>
</dbReference>